<organism evidence="2">
    <name type="scientific">viral metagenome</name>
    <dbReference type="NCBI Taxonomy" id="1070528"/>
    <lineage>
        <taxon>unclassified sequences</taxon>
        <taxon>metagenomes</taxon>
        <taxon>organismal metagenomes</taxon>
    </lineage>
</organism>
<feature type="transmembrane region" description="Helical" evidence="1">
    <location>
        <begin position="49"/>
        <end position="67"/>
    </location>
</feature>
<keyword evidence="1" id="KW-0812">Transmembrane</keyword>
<keyword evidence="1" id="KW-1133">Transmembrane helix</keyword>
<dbReference type="EMBL" id="MN739352">
    <property type="protein sequence ID" value="QHT00034.1"/>
    <property type="molecule type" value="Genomic_DNA"/>
</dbReference>
<proteinExistence type="predicted"/>
<dbReference type="AlphaFoldDB" id="A0A6C0C973"/>
<accession>A0A6C0C973</accession>
<evidence type="ECO:0000256" key="1">
    <source>
        <dbReference type="SAM" id="Phobius"/>
    </source>
</evidence>
<keyword evidence="1" id="KW-0472">Membrane</keyword>
<sequence length="83" mass="9898">MRLYYDLPIRCIKLSDNNEVSETVRKMCIYRQNLEYLTKSVVTVPAYKFYDIAIIILFLMNNPRLIVLPKDMLRKIATFVFNC</sequence>
<protein>
    <submittedName>
        <fullName evidence="2">Uncharacterized protein</fullName>
    </submittedName>
</protein>
<evidence type="ECO:0000313" key="2">
    <source>
        <dbReference type="EMBL" id="QHT00034.1"/>
    </source>
</evidence>
<name>A0A6C0C973_9ZZZZ</name>
<reference evidence="2" key="1">
    <citation type="journal article" date="2020" name="Nature">
        <title>Giant virus diversity and host interactions through global metagenomics.</title>
        <authorList>
            <person name="Schulz F."/>
            <person name="Roux S."/>
            <person name="Paez-Espino D."/>
            <person name="Jungbluth S."/>
            <person name="Walsh D.A."/>
            <person name="Denef V.J."/>
            <person name="McMahon K.D."/>
            <person name="Konstantinidis K.T."/>
            <person name="Eloe-Fadrosh E.A."/>
            <person name="Kyrpides N.C."/>
            <person name="Woyke T."/>
        </authorList>
    </citation>
    <scope>NUCLEOTIDE SEQUENCE</scope>
    <source>
        <strain evidence="2">GVMAG-M-3300020192-26</strain>
    </source>
</reference>